<feature type="region of interest" description="Disordered" evidence="9">
    <location>
        <begin position="113"/>
        <end position="174"/>
    </location>
</feature>
<dbReference type="Gene3D" id="1.20.1110.10">
    <property type="entry name" value="Calcium-transporting ATPase, transmembrane domain"/>
    <property type="match status" value="1"/>
</dbReference>
<dbReference type="SFLD" id="SFLDG00002">
    <property type="entry name" value="C1.7:_P-type_atpase_like"/>
    <property type="match status" value="1"/>
</dbReference>
<dbReference type="Gene3D" id="2.70.150.10">
    <property type="entry name" value="Calcium-transporting ATPase, cytoplasmic transduction domain A"/>
    <property type="match status" value="1"/>
</dbReference>
<evidence type="ECO:0000313" key="14">
    <source>
        <dbReference type="Proteomes" id="UP001501358"/>
    </source>
</evidence>
<dbReference type="InterPro" id="IPR008250">
    <property type="entry name" value="ATPase_P-typ_transduc_dom_A_sf"/>
</dbReference>
<comment type="subcellular location">
    <subcellularLocation>
        <location evidence="1">Cell membrane</location>
        <topology evidence="1">Multi-pass membrane protein</topology>
    </subcellularLocation>
</comment>
<dbReference type="Gene3D" id="3.30.70.100">
    <property type="match status" value="1"/>
</dbReference>
<feature type="chain" id="PRO_5046373329" description="Cation-transporting P-type ATPase N-terminal domain-containing protein" evidence="11">
    <location>
        <begin position="17"/>
        <end position="1607"/>
    </location>
</feature>
<evidence type="ECO:0000256" key="3">
    <source>
        <dbReference type="ARBA" id="ARBA00022741"/>
    </source>
</evidence>
<dbReference type="Gene3D" id="3.40.1110.10">
    <property type="entry name" value="Calcium-transporting ATPase, cytoplasmic domain N"/>
    <property type="match status" value="1"/>
</dbReference>
<evidence type="ECO:0000256" key="10">
    <source>
        <dbReference type="SAM" id="Phobius"/>
    </source>
</evidence>
<dbReference type="SFLD" id="SFLDF00027">
    <property type="entry name" value="p-type_atpase"/>
    <property type="match status" value="1"/>
</dbReference>
<feature type="region of interest" description="Disordered" evidence="9">
    <location>
        <begin position="403"/>
        <end position="446"/>
    </location>
</feature>
<dbReference type="NCBIfam" id="TIGR01494">
    <property type="entry name" value="ATPase_P-type"/>
    <property type="match status" value="2"/>
</dbReference>
<reference evidence="13 14" key="1">
    <citation type="journal article" date="2019" name="Int. J. Syst. Evol. Microbiol.">
        <title>The Global Catalogue of Microorganisms (GCM) 10K type strain sequencing project: providing services to taxonomists for standard genome sequencing and annotation.</title>
        <authorList>
            <consortium name="The Broad Institute Genomics Platform"/>
            <consortium name="The Broad Institute Genome Sequencing Center for Infectious Disease"/>
            <person name="Wu L."/>
            <person name="Ma J."/>
        </authorList>
    </citation>
    <scope>NUCLEOTIDE SEQUENCE [LARGE SCALE GENOMIC DNA]</scope>
    <source>
        <strain evidence="13 14">JCM 6307</strain>
    </source>
</reference>
<feature type="transmembrane region" description="Helical" evidence="10">
    <location>
        <begin position="1576"/>
        <end position="1594"/>
    </location>
</feature>
<dbReference type="InterPro" id="IPR001757">
    <property type="entry name" value="P_typ_ATPase"/>
</dbReference>
<evidence type="ECO:0000259" key="12">
    <source>
        <dbReference type="SMART" id="SM00831"/>
    </source>
</evidence>
<sequence>MLWSSLARTVSRAAAAAAASAPALLHGLGGAVETHWLRRDPDGVRVGLRRLGGPGTSSSSRALEARLGTVPGVARAEVNGTLGCVRVFCDPDRTDTERLVSLVAEADARAEKAWAARRDGTEGEGPGGPEGEGPGGPEGEGAEGEGPGGAGGEGAGSPGGGPERPARAGSTGAPEEQLGAALRVVASAAATVTAVTGRAARLPRLHPLVPALVQLVETVPTLGGAARRVGAVTGSAAWSAASLAVTTLTFQPFSTAVATVLACNRYSEVRARARAWREWDERLGRRPGAYRHDAAPACERPVPLPPGPGERYGRTAVPAALAAYGTGGFLARSHNRAVGLLIAGTPRAFLLGREAFAAAVGRAACGRGALVLRPDALRRLDRLDTVVLDARVLVTGSWTPTAVLPLAPRGRSSAGAPADRPDGAPADGPRDGAHPHGAPPDGAPCTDEIHARVHELADGFVPGRPRTRGAWRLSPLPGPGGPAPEGAVPEETVPGETAPEEAVHGETAPEETVPGETAPEEAVHGETAPEEAAPREAATWAGERRGQGAEAVLVSRAGRPVAVAVLVPELRPAAGHLVRAARECGRVLLAGGPPGLVPRLGADGAVPAGRARVSAAVRALQADGHGVVLVTARARRALVRADLGIGVVARAGRVPWDADVAGPPDVAHLLLSSSAGARALSLRCARFGTFGAALGALAALTAGRPRTALARTRLVADCTTLAAITAAERAGRGLAARPMPPPSERAPWHAMTVRHVMARLETSPAGLDGAEAGRRRRFAGRERRAGAASLLGRVGEELANPLTPVLAVGGGVSAWFGSLVDAVLIVGVLGGDALLGGTQRFRADRAAERLTETAAPRVRLRRANGDAETETTADRLVPGDVVELRAGDAVPADCRVLRAVGVEVDEAGLTGESQPVAKTPAPTSAAALADRCSMLYEGTTMAAGTALAVVVATGPDTEAGAAGRTAPGEGPPATGVERRLRSLGRWFLPLSVASGAVLLLSGLARRQPLGAAVGAAVSLCVAAVPEGLPFVATAAELAAARRLSARSTLVRRPSTIEALGRVDVLCIDKTGTLTEGRISLQQVSDGRERRPLDGLTPALRRVVGAAARACPAGPSRSLAHPTDRAVVAGAERLGAAPDDRAPRGGADGWERLGELPFEPGRGYHAVLGRDGSGVRTVAKGAPEVLLAHCDRILRDGVVLPFDAGLREEVHRETDRLARSGLRVLAVAESTDGEPAGGEGTGGEEPVVSGLCLLGLLGLADPVRATAAESIGRLAAAGVRSVMLTGDHPSTAEAVARELGLLDGRRTATGPELDALDDEALSGVLPHVAVFARVTPAHKVRIATALRAAGRVVAMTGDGANDAPAIRSADVGIAVGARATPAARAAADVVVTDDRIETVVDAVVEGRSMWASVRKALGILLGGNLGEIAFTLASGLFTGGSALNARQLLLVNLLTDMLPAMAVAARPPAGDTGKLLREGPEVSLGRALTRHIRRRALLTAGAAFTAWLLARPTGTRARAGTVALVALVGSQLLQTLVDSGRDPVASAAALGSLAVLALVVGLPGVSHFFGCRPLGPAGWTIGLAAAGGSAVLAAVGRSGSDDFLSVHP</sequence>
<comment type="caution">
    <text evidence="13">The sequence shown here is derived from an EMBL/GenBank/DDBJ whole genome shotgun (WGS) entry which is preliminary data.</text>
</comment>
<evidence type="ECO:0000256" key="11">
    <source>
        <dbReference type="SAM" id="SignalP"/>
    </source>
</evidence>
<dbReference type="Pfam" id="PF00689">
    <property type="entry name" value="Cation_ATPase_C"/>
    <property type="match status" value="1"/>
</dbReference>
<dbReference type="InterPro" id="IPR004014">
    <property type="entry name" value="ATPase_P-typ_cation-transptr_N"/>
</dbReference>
<dbReference type="EMBL" id="BAAATA010000012">
    <property type="protein sequence ID" value="GAA2488358.1"/>
    <property type="molecule type" value="Genomic_DNA"/>
</dbReference>
<feature type="compositionally biased region" description="Low complexity" evidence="9">
    <location>
        <begin position="414"/>
        <end position="427"/>
    </location>
</feature>
<evidence type="ECO:0000313" key="13">
    <source>
        <dbReference type="EMBL" id="GAA2488358.1"/>
    </source>
</evidence>
<keyword evidence="14" id="KW-1185">Reference proteome</keyword>
<keyword evidence="3" id="KW-0547">Nucleotide-binding</keyword>
<dbReference type="PRINTS" id="PR00120">
    <property type="entry name" value="HATPASE"/>
</dbReference>
<keyword evidence="5" id="KW-1278">Translocase</keyword>
<gene>
    <name evidence="13" type="ORF">GCM10010406_25610</name>
</gene>
<name>A0ABN3LRQ4_9ACTN</name>
<evidence type="ECO:0000256" key="5">
    <source>
        <dbReference type="ARBA" id="ARBA00022967"/>
    </source>
</evidence>
<keyword evidence="6 10" id="KW-1133">Transmembrane helix</keyword>
<dbReference type="Gene3D" id="3.40.50.1000">
    <property type="entry name" value="HAD superfamily/HAD-like"/>
    <property type="match status" value="1"/>
</dbReference>
<organism evidence="13 14">
    <name type="scientific">Streptomyces thermolineatus</name>
    <dbReference type="NCBI Taxonomy" id="44033"/>
    <lineage>
        <taxon>Bacteria</taxon>
        <taxon>Bacillati</taxon>
        <taxon>Actinomycetota</taxon>
        <taxon>Actinomycetes</taxon>
        <taxon>Kitasatosporales</taxon>
        <taxon>Streptomycetaceae</taxon>
        <taxon>Streptomyces</taxon>
    </lineage>
</organism>
<dbReference type="Pfam" id="PF00122">
    <property type="entry name" value="E1-E2_ATPase"/>
    <property type="match status" value="1"/>
</dbReference>
<dbReference type="InterPro" id="IPR023214">
    <property type="entry name" value="HAD_sf"/>
</dbReference>
<dbReference type="PANTHER" id="PTHR42861">
    <property type="entry name" value="CALCIUM-TRANSPORTING ATPASE"/>
    <property type="match status" value="1"/>
</dbReference>
<feature type="compositionally biased region" description="Low complexity" evidence="9">
    <location>
        <begin position="484"/>
        <end position="496"/>
    </location>
</feature>
<evidence type="ECO:0000256" key="7">
    <source>
        <dbReference type="ARBA" id="ARBA00023136"/>
    </source>
</evidence>
<keyword evidence="2 10" id="KW-0812">Transmembrane</keyword>
<feature type="domain" description="Cation-transporting P-type ATPase N-terminal" evidence="12">
    <location>
        <begin position="747"/>
        <end position="818"/>
    </location>
</feature>
<dbReference type="SUPFAM" id="SSF81665">
    <property type="entry name" value="Calcium ATPase, transmembrane domain M"/>
    <property type="match status" value="1"/>
</dbReference>
<dbReference type="SFLD" id="SFLDS00003">
    <property type="entry name" value="Haloacid_Dehalogenase"/>
    <property type="match status" value="1"/>
</dbReference>
<protein>
    <recommendedName>
        <fullName evidence="12">Cation-transporting P-type ATPase N-terminal domain-containing protein</fullName>
    </recommendedName>
</protein>
<dbReference type="SUPFAM" id="SSF81653">
    <property type="entry name" value="Calcium ATPase, transduction domain A"/>
    <property type="match status" value="1"/>
</dbReference>
<dbReference type="PRINTS" id="PR00119">
    <property type="entry name" value="CATATPASE"/>
</dbReference>
<evidence type="ECO:0000256" key="2">
    <source>
        <dbReference type="ARBA" id="ARBA00022692"/>
    </source>
</evidence>
<feature type="signal peptide" evidence="11">
    <location>
        <begin position="1"/>
        <end position="16"/>
    </location>
</feature>
<accession>A0ABN3LRQ4</accession>
<dbReference type="SUPFAM" id="SSF81660">
    <property type="entry name" value="Metal cation-transporting ATPase, ATP-binding domain N"/>
    <property type="match status" value="1"/>
</dbReference>
<feature type="transmembrane region" description="Helical" evidence="10">
    <location>
        <begin position="1543"/>
        <end position="1564"/>
    </location>
</feature>
<dbReference type="InterPro" id="IPR018303">
    <property type="entry name" value="ATPase_P-typ_P_site"/>
</dbReference>
<evidence type="ECO:0000256" key="8">
    <source>
        <dbReference type="ARBA" id="ARBA00049360"/>
    </source>
</evidence>
<evidence type="ECO:0000256" key="4">
    <source>
        <dbReference type="ARBA" id="ARBA00022840"/>
    </source>
</evidence>
<dbReference type="InterPro" id="IPR006068">
    <property type="entry name" value="ATPase_P-typ_cation-transptr_C"/>
</dbReference>
<keyword evidence="7 10" id="KW-0472">Membrane</keyword>
<dbReference type="RefSeq" id="WP_344383328.1">
    <property type="nucleotide sequence ID" value="NZ_BAAATA010000012.1"/>
</dbReference>
<dbReference type="InterPro" id="IPR023299">
    <property type="entry name" value="ATPase_P-typ_cyto_dom_N"/>
</dbReference>
<evidence type="ECO:0000256" key="6">
    <source>
        <dbReference type="ARBA" id="ARBA00022989"/>
    </source>
</evidence>
<dbReference type="InterPro" id="IPR023298">
    <property type="entry name" value="ATPase_P-typ_TM_dom_sf"/>
</dbReference>
<dbReference type="InterPro" id="IPR044492">
    <property type="entry name" value="P_typ_ATPase_HD_dom"/>
</dbReference>
<keyword evidence="11" id="KW-0732">Signal</keyword>
<feature type="region of interest" description="Disordered" evidence="9">
    <location>
        <begin position="458"/>
        <end position="544"/>
    </location>
</feature>
<keyword evidence="4" id="KW-0067">ATP-binding</keyword>
<dbReference type="InterPro" id="IPR036412">
    <property type="entry name" value="HAD-like_sf"/>
</dbReference>
<feature type="compositionally biased region" description="Gly residues" evidence="9">
    <location>
        <begin position="123"/>
        <end position="162"/>
    </location>
</feature>
<evidence type="ECO:0000256" key="9">
    <source>
        <dbReference type="SAM" id="MobiDB-lite"/>
    </source>
</evidence>
<dbReference type="SMART" id="SM00831">
    <property type="entry name" value="Cation_ATPase_N"/>
    <property type="match status" value="1"/>
</dbReference>
<comment type="catalytic activity">
    <reaction evidence="8">
        <text>ATP + H2O = ADP + phosphate + H(+)</text>
        <dbReference type="Rhea" id="RHEA:13065"/>
        <dbReference type="ChEBI" id="CHEBI:15377"/>
        <dbReference type="ChEBI" id="CHEBI:15378"/>
        <dbReference type="ChEBI" id="CHEBI:30616"/>
        <dbReference type="ChEBI" id="CHEBI:43474"/>
        <dbReference type="ChEBI" id="CHEBI:456216"/>
    </reaction>
</comment>
<dbReference type="SUPFAM" id="SSF56784">
    <property type="entry name" value="HAD-like"/>
    <property type="match status" value="1"/>
</dbReference>
<dbReference type="InterPro" id="IPR059000">
    <property type="entry name" value="ATPase_P-type_domA"/>
</dbReference>
<dbReference type="PROSITE" id="PS00154">
    <property type="entry name" value="ATPASE_E1_E2"/>
    <property type="match status" value="1"/>
</dbReference>
<proteinExistence type="predicted"/>
<dbReference type="Proteomes" id="UP001501358">
    <property type="component" value="Unassembled WGS sequence"/>
</dbReference>
<dbReference type="Pfam" id="PF13246">
    <property type="entry name" value="Cation_ATPase"/>
    <property type="match status" value="1"/>
</dbReference>
<evidence type="ECO:0000256" key="1">
    <source>
        <dbReference type="ARBA" id="ARBA00004651"/>
    </source>
</evidence>